<accession>A0A5E4PFW3</accession>
<reference evidence="1 2" key="1">
    <citation type="submission" date="2019-08" db="EMBL/GenBank/DDBJ databases">
        <authorList>
            <person name="Guy L."/>
        </authorList>
    </citation>
    <scope>NUCLEOTIDE SEQUENCE [LARGE SCALE GENOMIC DNA]</scope>
    <source>
        <strain evidence="1 2">SGT-108</strain>
    </source>
</reference>
<protein>
    <submittedName>
        <fullName evidence="1">Uncharacterized protein</fullName>
    </submittedName>
</protein>
<dbReference type="KEGG" id="asip:AQUSIP_08150"/>
<dbReference type="OrthoDB" id="5638851at2"/>
<dbReference type="Proteomes" id="UP000324194">
    <property type="component" value="Chromosome 1"/>
</dbReference>
<evidence type="ECO:0000313" key="2">
    <source>
        <dbReference type="Proteomes" id="UP000324194"/>
    </source>
</evidence>
<dbReference type="RefSeq" id="WP_148338824.1">
    <property type="nucleotide sequence ID" value="NZ_LR699119.1"/>
</dbReference>
<evidence type="ECO:0000313" key="1">
    <source>
        <dbReference type="EMBL" id="VVC75525.1"/>
    </source>
</evidence>
<gene>
    <name evidence="1" type="ORF">AQUSIP_08150</name>
</gene>
<dbReference type="AlphaFoldDB" id="A0A5E4PFW3"/>
<dbReference type="EMBL" id="LR699119">
    <property type="protein sequence ID" value="VVC75525.1"/>
    <property type="molecule type" value="Genomic_DNA"/>
</dbReference>
<name>A0A5E4PFW3_9COXI</name>
<proteinExistence type="predicted"/>
<sequence length="623" mass="69732">MRIRPQQKLHSISLNKRYWPELFSIRFLNLTDSEGNALAIFESDYTKFQKYLSNSKILDFEHLSAKDKLAHLARANIRIIRYFSAANLQHHELDIRQSSFTADGNIVSNGGNLLKKAGHQNCVALYQGKIYIHPKVRSVPGCLDAADSAESEQKGIIGVSHSSLCQGSDVPFAGSFIHDEKYGWIIENTTGHYSTRAYQLILFLEVLAKQGVDLSLLTVKTWIPHEPKRRPPSLHEADYDTHYENAAAFLARAQKSKKSLDKIMFTNSRVKSCVAALQSPALDSSDYILLVTSILAERLGNQCEHIRAIKHLYLTHQYHSAKLLITSLCRQHVKKTNSLLFAEIMNKSSCLHDNPLKNESRRYFEAKAARLLAENMSTQIFSSVGRFGVFILQFIPSGLKITVPQLVGSISSVNEVFSCMRIIADENRELLRQHDAFRATSELYGSKDRGGKIAGQSSLPSLCPGIMRSVSQLPQDDRRAAETDRIPDLFTLSAKPRGFSSSTPDVPFVNSISGSGYTLIFMLGKYMEQNHGDPALESDVNQILSGWFACSWYHGYHSFNEMMAIFSDPVVSALFKSHDVRINIKTIADSVQDKAFDCAAGYAETLGQKHCMLTAVRTHDKTV</sequence>
<organism evidence="1 2">
    <name type="scientific">Aquicella siphonis</name>
    <dbReference type="NCBI Taxonomy" id="254247"/>
    <lineage>
        <taxon>Bacteria</taxon>
        <taxon>Pseudomonadati</taxon>
        <taxon>Pseudomonadota</taxon>
        <taxon>Gammaproteobacteria</taxon>
        <taxon>Legionellales</taxon>
        <taxon>Coxiellaceae</taxon>
        <taxon>Aquicella</taxon>
    </lineage>
</organism>
<keyword evidence="2" id="KW-1185">Reference proteome</keyword>